<feature type="region of interest" description="Disordered" evidence="1">
    <location>
        <begin position="35"/>
        <end position="59"/>
    </location>
</feature>
<gene>
    <name evidence="3" type="ORF">A3K86_16910</name>
</gene>
<keyword evidence="2" id="KW-0472">Membrane</keyword>
<dbReference type="AlphaFoldDB" id="A0A178K9H8"/>
<evidence type="ECO:0000256" key="2">
    <source>
        <dbReference type="SAM" id="Phobius"/>
    </source>
</evidence>
<evidence type="ECO:0000313" key="3">
    <source>
        <dbReference type="EMBL" id="OAN13332.1"/>
    </source>
</evidence>
<comment type="caution">
    <text evidence="3">The sequence shown here is derived from an EMBL/GenBank/DDBJ whole genome shotgun (WGS) entry which is preliminary data.</text>
</comment>
<keyword evidence="4" id="KW-1185">Reference proteome</keyword>
<accession>A0A178K9H8</accession>
<keyword evidence="2" id="KW-0812">Transmembrane</keyword>
<sequence length="59" mass="6655">MSWFIENKEWFFSGIGVSVLMLVFGIFKSKSHKKQVQKSGNNSKNYQAGGDINIGNKND</sequence>
<protein>
    <submittedName>
        <fullName evidence="3">Uncharacterized protein</fullName>
    </submittedName>
</protein>
<proteinExistence type="predicted"/>
<evidence type="ECO:0000313" key="4">
    <source>
        <dbReference type="Proteomes" id="UP000078503"/>
    </source>
</evidence>
<reference evidence="3 4" key="1">
    <citation type="submission" date="2016-03" db="EMBL/GenBank/DDBJ databases">
        <title>Photobacterium proteolyticum sp. nov. a protease producing bacterium isolated from ocean sediments of Laizhou Bay.</title>
        <authorList>
            <person name="Li Y."/>
        </authorList>
    </citation>
    <scope>NUCLEOTIDE SEQUENCE [LARGE SCALE GENOMIC DNA]</scope>
    <source>
        <strain evidence="3 4">R-40508</strain>
    </source>
</reference>
<dbReference type="Proteomes" id="UP000078503">
    <property type="component" value="Unassembled WGS sequence"/>
</dbReference>
<evidence type="ECO:0000256" key="1">
    <source>
        <dbReference type="SAM" id="MobiDB-lite"/>
    </source>
</evidence>
<keyword evidence="2" id="KW-1133">Transmembrane helix</keyword>
<dbReference type="STRING" id="858640.A3K86_16910"/>
<name>A0A178K9H8_9GAMM</name>
<dbReference type="RefSeq" id="WP_068333831.1">
    <property type="nucleotide sequence ID" value="NZ_LVHF01000029.1"/>
</dbReference>
<dbReference type="EMBL" id="LVHF01000029">
    <property type="protein sequence ID" value="OAN13332.1"/>
    <property type="molecule type" value="Genomic_DNA"/>
</dbReference>
<organism evidence="3 4">
    <name type="scientific">Photobacterium jeanii</name>
    <dbReference type="NCBI Taxonomy" id="858640"/>
    <lineage>
        <taxon>Bacteria</taxon>
        <taxon>Pseudomonadati</taxon>
        <taxon>Pseudomonadota</taxon>
        <taxon>Gammaproteobacteria</taxon>
        <taxon>Vibrionales</taxon>
        <taxon>Vibrionaceae</taxon>
        <taxon>Photobacterium</taxon>
    </lineage>
</organism>
<feature type="transmembrane region" description="Helical" evidence="2">
    <location>
        <begin position="12"/>
        <end position="29"/>
    </location>
</feature>